<keyword evidence="2 7" id="KW-0436">Ligase</keyword>
<dbReference type="InterPro" id="IPR000873">
    <property type="entry name" value="AMP-dep_synth/lig_dom"/>
</dbReference>
<dbReference type="Pfam" id="PF00501">
    <property type="entry name" value="AMP-binding"/>
    <property type="match status" value="1"/>
</dbReference>
<gene>
    <name evidence="7" type="ORF">QE380_000405</name>
</gene>
<feature type="domain" description="AMP-dependent synthetase/ligase" evidence="5">
    <location>
        <begin position="23"/>
        <end position="401"/>
    </location>
</feature>
<dbReference type="Gene3D" id="3.40.50.12780">
    <property type="entry name" value="N-terminal domain of ligase-like"/>
    <property type="match status" value="1"/>
</dbReference>
<accession>A0ABU0USG1</accession>
<dbReference type="Pfam" id="PF13193">
    <property type="entry name" value="AMP-binding_C"/>
    <property type="match status" value="1"/>
</dbReference>
<dbReference type="InterPro" id="IPR042099">
    <property type="entry name" value="ANL_N_sf"/>
</dbReference>
<evidence type="ECO:0000256" key="3">
    <source>
        <dbReference type="ARBA" id="ARBA00022832"/>
    </source>
</evidence>
<proteinExistence type="inferred from homology"/>
<evidence type="ECO:0000313" key="7">
    <source>
        <dbReference type="EMBL" id="MDQ1207482.1"/>
    </source>
</evidence>
<evidence type="ECO:0000259" key="5">
    <source>
        <dbReference type="Pfam" id="PF00501"/>
    </source>
</evidence>
<comment type="caution">
    <text evidence="7">The sequence shown here is derived from an EMBL/GenBank/DDBJ whole genome shotgun (WGS) entry which is preliminary data.</text>
</comment>
<dbReference type="PANTHER" id="PTHR43859">
    <property type="entry name" value="ACYL-ACTIVATING ENZYME"/>
    <property type="match status" value="1"/>
</dbReference>
<keyword evidence="8" id="KW-1185">Reference proteome</keyword>
<evidence type="ECO:0000256" key="4">
    <source>
        <dbReference type="ARBA" id="ARBA00023098"/>
    </source>
</evidence>
<organism evidence="7 8">
    <name type="scientific">Acinetobacter baylyi</name>
    <dbReference type="NCBI Taxonomy" id="202950"/>
    <lineage>
        <taxon>Bacteria</taxon>
        <taxon>Pseudomonadati</taxon>
        <taxon>Pseudomonadota</taxon>
        <taxon>Gammaproteobacteria</taxon>
        <taxon>Moraxellales</taxon>
        <taxon>Moraxellaceae</taxon>
        <taxon>Acinetobacter</taxon>
    </lineage>
</organism>
<keyword evidence="4" id="KW-0443">Lipid metabolism</keyword>
<name>A0ABU0USG1_ACIBI</name>
<evidence type="ECO:0000256" key="1">
    <source>
        <dbReference type="ARBA" id="ARBA00006432"/>
    </source>
</evidence>
<keyword evidence="3" id="KW-0276">Fatty acid metabolism</keyword>
<dbReference type="NCBIfam" id="NF004837">
    <property type="entry name" value="PRK06187.1"/>
    <property type="match status" value="1"/>
</dbReference>
<feature type="domain" description="AMP-binding enzyme C-terminal" evidence="6">
    <location>
        <begin position="451"/>
        <end position="525"/>
    </location>
</feature>
<reference evidence="7 8" key="1">
    <citation type="submission" date="2023-07" db="EMBL/GenBank/DDBJ databases">
        <title>Functional and genomic diversity of the sorghum phyllosphere microbiome.</title>
        <authorList>
            <person name="Shade A."/>
        </authorList>
    </citation>
    <scope>NUCLEOTIDE SEQUENCE [LARGE SCALE GENOMIC DNA]</scope>
    <source>
        <strain evidence="7 8">SORGH_AS_0887</strain>
    </source>
</reference>
<dbReference type="RefSeq" id="WP_307001702.1">
    <property type="nucleotide sequence ID" value="NZ_JAUTBK010000002.1"/>
</dbReference>
<dbReference type="InterPro" id="IPR025110">
    <property type="entry name" value="AMP-bd_C"/>
</dbReference>
<dbReference type="Gene3D" id="3.30.300.30">
    <property type="match status" value="1"/>
</dbReference>
<dbReference type="PROSITE" id="PS00455">
    <property type="entry name" value="AMP_BINDING"/>
    <property type="match status" value="1"/>
</dbReference>
<dbReference type="Proteomes" id="UP001233360">
    <property type="component" value="Unassembled WGS sequence"/>
</dbReference>
<dbReference type="EMBL" id="JAUTBK010000002">
    <property type="protein sequence ID" value="MDQ1207482.1"/>
    <property type="molecule type" value="Genomic_DNA"/>
</dbReference>
<dbReference type="CDD" id="cd12119">
    <property type="entry name" value="ttLC_FACS_AlkK_like"/>
    <property type="match status" value="1"/>
</dbReference>
<dbReference type="InterPro" id="IPR045851">
    <property type="entry name" value="AMP-bd_C_sf"/>
</dbReference>
<evidence type="ECO:0000256" key="2">
    <source>
        <dbReference type="ARBA" id="ARBA00022598"/>
    </source>
</evidence>
<sequence>MQGLMQNKQLLISTLIEHAGLNHPEVQIVSRTCEGTIHRTNYATLRKRAKQLAKALLALGIESGDRVGTLAWNTYRHQELYFAVPGMGAVLHTINPRLFADQIEYIIQHAEDTVLFFDITFSTLLEPLLPKLKHVRAFIALCDIDQLPQNIPNCLSYEQLLREQNDEFEWPEFAETQAASLCYTSGTTGNPKGVLYSHRSTLLHAFTVCTVDGLQLSRKDCVLLAVPMFHVNAWGFPYAAAMCGAKVCFPAAQIDAASLCELAAQEQCTMSIGVPTVWLSVMDYLEHHPEKTKQLNINRIVMGGSATPRALIDRIQNNLNATTIQAWGMTETSPMGTIGNLLPEHMALEQSERFDIQSKQGRAIYGVEIRVVDDHGQVLARDGVSAGHLQVRGPWIVSAYFKADEQNILDAHGWFSTGDIACISAEGYLQITDRSKDVIKSGGEWISSIDLENTAVAHPSIQEAAVIGLNHSKWQERPLLVAIKRPDMQIDEQELIHFLSKRVAKWWLPDDVVFVQSLPHTATGKLQKNVLREQFKDFVFSSDRS</sequence>
<evidence type="ECO:0000313" key="8">
    <source>
        <dbReference type="Proteomes" id="UP001233360"/>
    </source>
</evidence>
<comment type="similarity">
    <text evidence="1">Belongs to the ATP-dependent AMP-binding enzyme family.</text>
</comment>
<dbReference type="PANTHER" id="PTHR43859:SF4">
    <property type="entry name" value="BUTANOATE--COA LIGASE AAE1-RELATED"/>
    <property type="match status" value="1"/>
</dbReference>
<dbReference type="GO" id="GO:0016874">
    <property type="term" value="F:ligase activity"/>
    <property type="evidence" value="ECO:0007669"/>
    <property type="project" value="UniProtKB-KW"/>
</dbReference>
<dbReference type="InterPro" id="IPR020845">
    <property type="entry name" value="AMP-binding_CS"/>
</dbReference>
<dbReference type="SUPFAM" id="SSF56801">
    <property type="entry name" value="Acetyl-CoA synthetase-like"/>
    <property type="match status" value="1"/>
</dbReference>
<protein>
    <submittedName>
        <fullName evidence="7">Acyl-CoA synthetase (AMP-forming)/AMP-acid ligase II</fullName>
    </submittedName>
</protein>
<evidence type="ECO:0000259" key="6">
    <source>
        <dbReference type="Pfam" id="PF13193"/>
    </source>
</evidence>